<evidence type="ECO:0000256" key="9">
    <source>
        <dbReference type="ARBA" id="ARBA00023015"/>
    </source>
</evidence>
<comment type="caution">
    <text evidence="16">Lacks conserved residue(s) required for the propagation of feature annotation.</text>
</comment>
<dbReference type="InterPro" id="IPR038575">
    <property type="entry name" value="E6_sf"/>
</dbReference>
<gene>
    <name evidence="16" type="primary">E6</name>
</gene>
<feature type="zinc finger region" evidence="16">
    <location>
        <begin position="27"/>
        <end position="63"/>
    </location>
</feature>
<evidence type="ECO:0000256" key="7">
    <source>
        <dbReference type="ARBA" id="ARBA00022771"/>
    </source>
</evidence>
<keyword evidence="3 16" id="KW-1048">Host nucleus</keyword>
<comment type="subunit">
    <text evidence="16">Forms homodimers. Interacts with ubiquitin-protein ligase UBE3A/E6-AP; this interaction stimulates UBE3A ubiquitin activity. Interacts with host BAK1.</text>
</comment>
<keyword evidence="6 16" id="KW-0479">Metal-binding</keyword>
<evidence type="ECO:0000256" key="16">
    <source>
        <dbReference type="HAMAP-Rule" id="MF_04006"/>
    </source>
</evidence>
<dbReference type="GO" id="GO:0008270">
    <property type="term" value="F:zinc ion binding"/>
    <property type="evidence" value="ECO:0007669"/>
    <property type="project" value="UniProtKB-KW"/>
</dbReference>
<dbReference type="GO" id="GO:0030430">
    <property type="term" value="C:host cell cytoplasm"/>
    <property type="evidence" value="ECO:0007669"/>
    <property type="project" value="UniProtKB-SubCell"/>
</dbReference>
<keyword evidence="9 16" id="KW-0805">Transcription regulation</keyword>
<protein>
    <recommendedName>
        <fullName evidence="16 17">Protein E6</fullName>
    </recommendedName>
</protein>
<dbReference type="GO" id="GO:0006351">
    <property type="term" value="P:DNA-templated transcription"/>
    <property type="evidence" value="ECO:0007669"/>
    <property type="project" value="UniProtKB-UniRule"/>
</dbReference>
<dbReference type="EMBL" id="MH777185">
    <property type="protein sequence ID" value="AYA93579.1"/>
    <property type="molecule type" value="Genomic_DNA"/>
</dbReference>
<dbReference type="Pfam" id="PF00518">
    <property type="entry name" value="E6"/>
    <property type="match status" value="1"/>
</dbReference>
<dbReference type="GO" id="GO:0003677">
    <property type="term" value="F:DNA binding"/>
    <property type="evidence" value="ECO:0007669"/>
    <property type="project" value="UniProtKB-UniRule"/>
</dbReference>
<dbReference type="InterPro" id="IPR001334">
    <property type="entry name" value="E6"/>
</dbReference>
<keyword evidence="10 16" id="KW-0238">DNA-binding</keyword>
<name>A0A385PI12_9PAPI</name>
<keyword evidence="4 16" id="KW-0945">Host-virus interaction</keyword>
<evidence type="ECO:0000256" key="3">
    <source>
        <dbReference type="ARBA" id="ARBA00022562"/>
    </source>
</evidence>
<evidence type="ECO:0000256" key="11">
    <source>
        <dbReference type="ARBA" id="ARBA00023159"/>
    </source>
</evidence>
<evidence type="ECO:0000256" key="2">
    <source>
        <dbReference type="ARBA" id="ARBA00022518"/>
    </source>
</evidence>
<keyword evidence="13 16" id="KW-1035">Host cytoplasm</keyword>
<keyword evidence="5 16" id="KW-1090">Inhibition of host innate immune response by virus</keyword>
<dbReference type="GO" id="GO:0039648">
    <property type="term" value="P:symbiont-mediated perturbation of host ubiquitin-like protein modification"/>
    <property type="evidence" value="ECO:0007669"/>
    <property type="project" value="UniProtKB-UniRule"/>
</dbReference>
<accession>A0A385PI12</accession>
<keyword evidence="7 16" id="KW-0863">Zinc-finger</keyword>
<dbReference type="GO" id="GO:0039502">
    <property type="term" value="P:symbiont-mediated suppression of host type I interferon-mediated signaling pathway"/>
    <property type="evidence" value="ECO:0007669"/>
    <property type="project" value="UniProtKB-UniRule"/>
</dbReference>
<comment type="function">
    <text evidence="16">Plays a major role in the induction and maintenance of cellular transformation. E6 associates with host UBE3A/E6-AP ubiquitin-protein ligase and modulates its activity. Protects host keratinocytes from apoptosis by mediating the degradation of host BAK1. May also inhibit host immune response.</text>
</comment>
<keyword evidence="15 16" id="KW-1119">Modulation of host cell apoptosis by virus</keyword>
<keyword evidence="12 16" id="KW-0804">Transcription</keyword>
<proteinExistence type="inferred from homology"/>
<dbReference type="GO" id="GO:0052170">
    <property type="term" value="P:symbiont-mediated suppression of host innate immune response"/>
    <property type="evidence" value="ECO:0007669"/>
    <property type="project" value="UniProtKB-KW"/>
</dbReference>
<evidence type="ECO:0000256" key="13">
    <source>
        <dbReference type="ARBA" id="ARBA00023200"/>
    </source>
</evidence>
<evidence type="ECO:0000256" key="17">
    <source>
        <dbReference type="RuleBase" id="RU363123"/>
    </source>
</evidence>
<keyword evidence="11 16" id="KW-0010">Activator</keyword>
<evidence type="ECO:0000256" key="5">
    <source>
        <dbReference type="ARBA" id="ARBA00022632"/>
    </source>
</evidence>
<evidence type="ECO:0000256" key="8">
    <source>
        <dbReference type="ARBA" id="ARBA00022833"/>
    </source>
</evidence>
<evidence type="ECO:0000313" key="18">
    <source>
        <dbReference type="EMBL" id="AYA93579.1"/>
    </source>
</evidence>
<evidence type="ECO:0000256" key="10">
    <source>
        <dbReference type="ARBA" id="ARBA00023125"/>
    </source>
</evidence>
<dbReference type="GO" id="GO:0006355">
    <property type="term" value="P:regulation of DNA-templated transcription"/>
    <property type="evidence" value="ECO:0007669"/>
    <property type="project" value="UniProtKB-UniRule"/>
</dbReference>
<evidence type="ECO:0000256" key="6">
    <source>
        <dbReference type="ARBA" id="ARBA00022723"/>
    </source>
</evidence>
<evidence type="ECO:0000256" key="15">
    <source>
        <dbReference type="ARBA" id="ARBA00023323"/>
    </source>
</evidence>
<keyword evidence="14 16" id="KW-0899">Viral immunoevasion</keyword>
<comment type="similarity">
    <text evidence="1 16 17">Belongs to the papillomaviridae E6 protein family.</text>
</comment>
<dbReference type="HAMAP" id="MF_04006">
    <property type="entry name" value="HPV_E6"/>
    <property type="match status" value="1"/>
</dbReference>
<comment type="subcellular location">
    <subcellularLocation>
        <location evidence="16 17">Host cytoplasm</location>
    </subcellularLocation>
    <subcellularLocation>
        <location evidence="16 17">Host nucleus</location>
    </subcellularLocation>
</comment>
<reference evidence="18" key="1">
    <citation type="journal article" date="2018" name="Nat. Med.">
        <title>Expanded skin virome in DOCK8-deficient patients.</title>
        <authorList>
            <consortium name="NISC Comparative Sequencing Program"/>
            <person name="Tirosh O."/>
            <person name="Conlan S."/>
            <person name="Deming C."/>
            <person name="Lee-Lin S.Q."/>
            <person name="Huang X."/>
            <person name="Su H.C."/>
            <person name="Freeman A.F."/>
            <person name="Segre J.A."/>
            <person name="Kong H.H."/>
        </authorList>
    </citation>
    <scope>NUCLEOTIDE SEQUENCE</scope>
    <source>
        <strain evidence="18">HPV-mSK_037</strain>
    </source>
</reference>
<dbReference type="Gene3D" id="3.30.240.40">
    <property type="entry name" value="E6 early regulatory protein"/>
    <property type="match status" value="2"/>
</dbReference>
<evidence type="ECO:0000256" key="14">
    <source>
        <dbReference type="ARBA" id="ARBA00023280"/>
    </source>
</evidence>
<dbReference type="GO" id="GO:0052150">
    <property type="term" value="P:symbiont-mediated perturbation of host apoptosis"/>
    <property type="evidence" value="ECO:0007669"/>
    <property type="project" value="UniProtKB-KW"/>
</dbReference>
<evidence type="ECO:0000256" key="4">
    <source>
        <dbReference type="ARBA" id="ARBA00022581"/>
    </source>
</evidence>
<dbReference type="SUPFAM" id="SSF161229">
    <property type="entry name" value="E6 C-terminal domain-like"/>
    <property type="match status" value="2"/>
</dbReference>
<organism evidence="18">
    <name type="scientific">Human papillomavirus</name>
    <dbReference type="NCBI Taxonomy" id="10566"/>
    <lineage>
        <taxon>Viruses</taxon>
        <taxon>Monodnaviria</taxon>
        <taxon>Shotokuvirae</taxon>
        <taxon>Cossaviricota</taxon>
        <taxon>Papovaviricetes</taxon>
        <taxon>Zurhausenvirales</taxon>
        <taxon>Papillomaviridae</taxon>
    </lineage>
</organism>
<dbReference type="GO" id="GO:0042025">
    <property type="term" value="C:host cell nucleus"/>
    <property type="evidence" value="ECO:0007669"/>
    <property type="project" value="UniProtKB-SubCell"/>
</dbReference>
<evidence type="ECO:0000256" key="1">
    <source>
        <dbReference type="ARBA" id="ARBA00006346"/>
    </source>
</evidence>
<evidence type="ECO:0000256" key="12">
    <source>
        <dbReference type="ARBA" id="ARBA00023163"/>
    </source>
</evidence>
<sequence>MDSSQPTRLNEFCRVNNITFFDLRLSCIFCQFVCSLEDLASFFTKDLSIVYKYNKPHACCRKCLLLTANYEREKYFQCVVKSSVIDVVAGKRLEDLIVRCLYCFALLDSIEKKECLNRDENIALVRGHWRSFCRHCFSLHYER</sequence>
<feature type="zinc finger region" evidence="16">
    <location>
        <begin position="100"/>
        <end position="136"/>
    </location>
</feature>
<keyword evidence="8 16" id="KW-0862">Zinc</keyword>
<keyword evidence="2 16" id="KW-0244">Early protein</keyword>